<sequence>MLNFFAPIGVHQNPVGFYTHCVLGILGVLLFLGLLHAAPKQYRKTIIAFFTFVGGLYYVVEFFWPAQTSGPHAGENFLTPYQDFVANLSSVVQVFAVGLGVISLLQLHFKTLGRMKTGWHNSLALIVSFFAMTIFGIANEYYPKHPVAFGQTVHGIFQFLFIGGLNNLDSATFSMIAFFIASASYRAFRLRSVESSMMMTAALIVMLASTGFGTAITSHIPDGDSAWANFRIEHISEWLLTRVNAPAQRGILFGLTVGGLAVSLRLWLSLERGAYFDTEV</sequence>
<accession>A0A402CX48</accession>
<gene>
    <name evidence="1" type="ORF">CCAX7_44500</name>
</gene>
<protein>
    <submittedName>
        <fullName evidence="1">Uncharacterized protein</fullName>
    </submittedName>
</protein>
<name>A0A402CX48_9BACT</name>
<proteinExistence type="predicted"/>
<dbReference type="Proteomes" id="UP000287394">
    <property type="component" value="Chromosome"/>
</dbReference>
<dbReference type="RefSeq" id="WP_119321921.1">
    <property type="nucleotide sequence ID" value="NZ_AP025739.1"/>
</dbReference>
<keyword evidence="2" id="KW-1185">Reference proteome</keyword>
<dbReference type="KEGG" id="ccot:CCAX7_44500"/>
<reference evidence="1 2" key="1">
    <citation type="journal article" date="2019" name="Int. J. Syst. Evol. Microbiol.">
        <title>Capsulimonas corticalis gen. nov., sp. nov., an aerobic capsulated bacterium, of a novel bacterial order, Capsulimonadales ord. nov., of the class Armatimonadia of the phylum Armatimonadetes.</title>
        <authorList>
            <person name="Li J."/>
            <person name="Kudo C."/>
            <person name="Tonouchi A."/>
        </authorList>
    </citation>
    <scope>NUCLEOTIDE SEQUENCE [LARGE SCALE GENOMIC DNA]</scope>
    <source>
        <strain evidence="1 2">AX-7</strain>
    </source>
</reference>
<organism evidence="1 2">
    <name type="scientific">Capsulimonas corticalis</name>
    <dbReference type="NCBI Taxonomy" id="2219043"/>
    <lineage>
        <taxon>Bacteria</taxon>
        <taxon>Bacillati</taxon>
        <taxon>Armatimonadota</taxon>
        <taxon>Armatimonadia</taxon>
        <taxon>Capsulimonadales</taxon>
        <taxon>Capsulimonadaceae</taxon>
        <taxon>Capsulimonas</taxon>
    </lineage>
</organism>
<dbReference type="OrthoDB" id="259178at2"/>
<evidence type="ECO:0000313" key="2">
    <source>
        <dbReference type="Proteomes" id="UP000287394"/>
    </source>
</evidence>
<dbReference type="EMBL" id="AP025739">
    <property type="protein sequence ID" value="BDI32399.1"/>
    <property type="molecule type" value="Genomic_DNA"/>
</dbReference>
<evidence type="ECO:0000313" key="1">
    <source>
        <dbReference type="EMBL" id="BDI32399.1"/>
    </source>
</evidence>
<dbReference type="AlphaFoldDB" id="A0A402CX48"/>